<reference evidence="2 3" key="1">
    <citation type="journal article" date="2015" name="PLoS Pathog.">
        <title>Leptomonas seymouri: Adaptations to the Dixenous Life Cycle Analyzed by Genome Sequencing, Transcriptome Profiling and Co-infection with Leishmania donovani.</title>
        <authorList>
            <person name="Kraeva N."/>
            <person name="Butenko A."/>
            <person name="Hlavacova J."/>
            <person name="Kostygov A."/>
            <person name="Myskova J."/>
            <person name="Grybchuk D."/>
            <person name="Lestinova T."/>
            <person name="Votypka J."/>
            <person name="Volf P."/>
            <person name="Opperdoes F."/>
            <person name="Flegontov P."/>
            <person name="Lukes J."/>
            <person name="Yurchenko V."/>
        </authorList>
    </citation>
    <scope>NUCLEOTIDE SEQUENCE [LARGE SCALE GENOMIC DNA]</scope>
    <source>
        <strain evidence="2 3">ATCC 30220</strain>
    </source>
</reference>
<dbReference type="EMBL" id="LJSK01000025">
    <property type="protein sequence ID" value="KPI89374.1"/>
    <property type="molecule type" value="Genomic_DNA"/>
</dbReference>
<accession>A0A0N1I248</accession>
<dbReference type="Proteomes" id="UP000038009">
    <property type="component" value="Unassembled WGS sequence"/>
</dbReference>
<keyword evidence="3" id="KW-1185">Reference proteome</keyword>
<dbReference type="InterPro" id="IPR052634">
    <property type="entry name" value="Sperm_flagellar-bone_growth"/>
</dbReference>
<dbReference type="Gene3D" id="3.40.50.300">
    <property type="entry name" value="P-loop containing nucleotide triphosphate hydrolases"/>
    <property type="match status" value="1"/>
</dbReference>
<dbReference type="PANTHER" id="PTHR14919">
    <property type="entry name" value="KPL2-RELATED"/>
    <property type="match status" value="1"/>
</dbReference>
<gene>
    <name evidence="2" type="ORF">ABL78_1500</name>
</gene>
<dbReference type="PANTHER" id="PTHR14919:SF0">
    <property type="entry name" value="SPERM FLAGELLAR PROTEIN 2"/>
    <property type="match status" value="1"/>
</dbReference>
<proteinExistence type="predicted"/>
<protein>
    <recommendedName>
        <fullName evidence="4">EF-hand domain-containing protein</fullName>
    </recommendedName>
</protein>
<dbReference type="OrthoDB" id="62528at2759"/>
<evidence type="ECO:0008006" key="4">
    <source>
        <dbReference type="Google" id="ProtNLM"/>
    </source>
</evidence>
<dbReference type="VEuPathDB" id="TriTrypDB:Lsey_0025_0210"/>
<evidence type="ECO:0000256" key="1">
    <source>
        <dbReference type="SAM" id="MobiDB-lite"/>
    </source>
</evidence>
<feature type="compositionally biased region" description="Polar residues" evidence="1">
    <location>
        <begin position="859"/>
        <end position="885"/>
    </location>
</feature>
<name>A0A0N1I248_LEPSE</name>
<organism evidence="2 3">
    <name type="scientific">Leptomonas seymouri</name>
    <dbReference type="NCBI Taxonomy" id="5684"/>
    <lineage>
        <taxon>Eukaryota</taxon>
        <taxon>Discoba</taxon>
        <taxon>Euglenozoa</taxon>
        <taxon>Kinetoplastea</taxon>
        <taxon>Metakinetoplastina</taxon>
        <taxon>Trypanosomatida</taxon>
        <taxon>Trypanosomatidae</taxon>
        <taxon>Leishmaniinae</taxon>
        <taxon>Leptomonas</taxon>
    </lineage>
</organism>
<dbReference type="OMA" id="CAPEEVF"/>
<feature type="region of interest" description="Disordered" evidence="1">
    <location>
        <begin position="859"/>
        <end position="913"/>
    </location>
</feature>
<feature type="region of interest" description="Disordered" evidence="1">
    <location>
        <begin position="293"/>
        <end position="316"/>
    </location>
</feature>
<feature type="region of interest" description="Disordered" evidence="1">
    <location>
        <begin position="943"/>
        <end position="966"/>
    </location>
</feature>
<evidence type="ECO:0000313" key="3">
    <source>
        <dbReference type="Proteomes" id="UP000038009"/>
    </source>
</evidence>
<dbReference type="InterPro" id="IPR027417">
    <property type="entry name" value="P-loop_NTPase"/>
</dbReference>
<sequence>MEQDYQVSIAHARQAENESRERRRALRNTQQERIVKAREAYARRCFLSDVQFHIARRSVAEEDVMCTLCATAACWAEVCDRAITRQLDIEAAQRDHARCDADYLDRTGDREALEQLNTEESDTTRWKELIVRHAAMTQTACTEAVQGVMTDVLNRTSQCLSTLHECHLDHAGTKLLVALASDSTLLSIMPAERKPLRSSPAAASQAFRYIFNGSPYAQSSAALLALLQYCYAQYHVAVPLANVLHLCPIPILVVDGPKYSGKTLLTDFLRAKYKLLCISDESLVRRALQSAQDSDANGDAGSEKGSIGGKGSNGSQTAAEWVAHGKRIRDDLLSGGAVSATAVNELLYLYVNELQDEGARVPYDALLLEGVIRTAESYKEMAQRFHSLPTHPYTSLRRRWGFIASENLERGSGASASTSSDVSAAPVGAVDIPNVLRLQCQLVLERDISSKPEPKVRPMKKVDLAALPPPELPAIEDTKEAQEKERVFIAHADRELASLPAVLSGVLHIQCSPEEVFRRFAGLRLDVETGKVYHLTYNPPPKERLPHVVNLGRPDVSSVELHEAVFHHRQEWAAVQRWLSRQPNESVFARMYELSGDGTVEQVQQDALQAVEQILSNFRISQQVLAERDASAARLAALEAAEKAQTAEREKERLRLAAIYTEKGAPLPPLLQTPVESTGQSVMAFGTQASGVILQAVSDFTEEYEEEYGAMWLRAMQLSKLLLEYLNGAEAQVAAYWTRPDDKQTILQRFQNSLDSVPAQLRAQAACKAELHLSLDDLSDALHHCIELRDAEAKGLIDTLCSPASFLAGWEALVCQDFTRLLQCEADRFVLALRLFTFFFGAVTGEPLTFDEVDIEMSASASSPNDRTVHTPATSVEASPPSGSVGSRAGKEKRTTASKKTHGKAAEDSSEKSVEGQFADAAQVVLNGIASVTDRLKGIVDTQAKGQKRTGGSNAGGGGGGSSGGVSGGGGGLGGAATTHFTHVAAKCLELMEAEKAVAAGRVAAIHAFVQTLLREAETHSQQCRIHLESTLVTQMSKAAAAVNTAVYVLRGCVESEKRSPRMHLGCTTFAIMRGGEVRGSLSSRGLGEAPLHMPCHGGSGGGEIDARRSFITDVPLSSQLQDPQLLLHPGLTAARLLDLIQQFRCVAPNYQLSRFDFLVLLREDDYSDAAATRLDKDRMEIKSREELFHSFDPQLTGFLDWRELVVHLLFWVVPAPPVTSAPSLLHGTGAREATTEGGSGMPELTLQDLMDIRTNLGCAPLTEEQFFDKLLFLDNYLDDVTLEAYTRVLWCTFSNPSAQTVDPYVLLGLLCADPQPVRGAQKAFLLLSPLDSEATVTLDEMDALCHLKANNARAMDQPDPCSKMHLRLLFGVASALSFEDVCLSPIGRKMLNHADLYRRRTFVKRKPLS</sequence>
<feature type="compositionally biased region" description="Basic and acidic residues" evidence="1">
    <location>
        <begin position="904"/>
        <end position="913"/>
    </location>
</feature>
<comment type="caution">
    <text evidence="2">The sequence shown here is derived from an EMBL/GenBank/DDBJ whole genome shotgun (WGS) entry which is preliminary data.</text>
</comment>
<feature type="compositionally biased region" description="Gly residues" evidence="1">
    <location>
        <begin position="953"/>
        <end position="966"/>
    </location>
</feature>
<evidence type="ECO:0000313" key="2">
    <source>
        <dbReference type="EMBL" id="KPI89374.1"/>
    </source>
</evidence>